<evidence type="ECO:0000256" key="3">
    <source>
        <dbReference type="ARBA" id="ARBA00022485"/>
    </source>
</evidence>
<dbReference type="Proteomes" id="UP000238169">
    <property type="component" value="Unassembled WGS sequence"/>
</dbReference>
<dbReference type="GO" id="GO:0046872">
    <property type="term" value="F:metal ion binding"/>
    <property type="evidence" value="ECO:0007669"/>
    <property type="project" value="UniProtKB-KW"/>
</dbReference>
<dbReference type="PANTHER" id="PTHR42859:SF3">
    <property type="entry name" value="ION-TRANSLOCATING OXIDOREDUCTASE COMPLEX SUBUNIT B"/>
    <property type="match status" value="1"/>
</dbReference>
<keyword evidence="10" id="KW-0411">Iron-sulfur</keyword>
<dbReference type="InterPro" id="IPR050294">
    <property type="entry name" value="RnfB_subfamily"/>
</dbReference>
<evidence type="ECO:0000256" key="1">
    <source>
        <dbReference type="ARBA" id="ARBA00022448"/>
    </source>
</evidence>
<proteinExistence type="predicted"/>
<protein>
    <submittedName>
        <fullName evidence="15">Ferredoxin</fullName>
    </submittedName>
</protein>
<dbReference type="GO" id="GO:0051539">
    <property type="term" value="F:4 iron, 4 sulfur cluster binding"/>
    <property type="evidence" value="ECO:0007669"/>
    <property type="project" value="UniProtKB-KW"/>
</dbReference>
<dbReference type="PROSITE" id="PS00198">
    <property type="entry name" value="4FE4S_FER_1"/>
    <property type="match status" value="2"/>
</dbReference>
<keyword evidence="8" id="KW-0249">Electron transport</keyword>
<dbReference type="PANTHER" id="PTHR42859">
    <property type="entry name" value="OXIDOREDUCTASE"/>
    <property type="match status" value="1"/>
</dbReference>
<dbReference type="Pfam" id="PF14697">
    <property type="entry name" value="Fer4_21"/>
    <property type="match status" value="1"/>
</dbReference>
<evidence type="ECO:0000256" key="10">
    <source>
        <dbReference type="ARBA" id="ARBA00023014"/>
    </source>
</evidence>
<dbReference type="InterPro" id="IPR017896">
    <property type="entry name" value="4Fe4S_Fe-S-bd"/>
</dbReference>
<dbReference type="InterPro" id="IPR017900">
    <property type="entry name" value="4Fe4S_Fe_S_CS"/>
</dbReference>
<dbReference type="InterPro" id="IPR010207">
    <property type="entry name" value="Elect_transpt_cplx_RnfB/RsxB"/>
</dbReference>
<dbReference type="PROSITE" id="PS51656">
    <property type="entry name" value="4FE4S"/>
    <property type="match status" value="1"/>
</dbReference>
<dbReference type="NCBIfam" id="NF003475">
    <property type="entry name" value="PRK05113.1"/>
    <property type="match status" value="1"/>
</dbReference>
<evidence type="ECO:0000256" key="4">
    <source>
        <dbReference type="ARBA" id="ARBA00022519"/>
    </source>
</evidence>
<evidence type="ECO:0000259" key="13">
    <source>
        <dbReference type="PROSITE" id="PS51379"/>
    </source>
</evidence>
<evidence type="ECO:0000256" key="2">
    <source>
        <dbReference type="ARBA" id="ARBA00022475"/>
    </source>
</evidence>
<keyword evidence="16" id="KW-1185">Reference proteome</keyword>
<keyword evidence="5" id="KW-0479">Metal-binding</keyword>
<evidence type="ECO:0000259" key="14">
    <source>
        <dbReference type="PROSITE" id="PS51656"/>
    </source>
</evidence>
<feature type="domain" description="4Fe-4S ferredoxin-type" evidence="13">
    <location>
        <begin position="144"/>
        <end position="173"/>
    </location>
</feature>
<dbReference type="NCBIfam" id="NF005415">
    <property type="entry name" value="PRK06991.1"/>
    <property type="match status" value="1"/>
</dbReference>
<evidence type="ECO:0000256" key="11">
    <source>
        <dbReference type="ARBA" id="ARBA00023136"/>
    </source>
</evidence>
<evidence type="ECO:0000313" key="15">
    <source>
        <dbReference type="EMBL" id="SPB15952.1"/>
    </source>
</evidence>
<dbReference type="Pfam" id="PF04060">
    <property type="entry name" value="FeS"/>
    <property type="match status" value="1"/>
</dbReference>
<dbReference type="AlphaFoldDB" id="A0A2U3I6Y5"/>
<evidence type="ECO:0000256" key="7">
    <source>
        <dbReference type="ARBA" id="ARBA00022967"/>
    </source>
</evidence>
<reference evidence="16" key="1">
    <citation type="submission" date="2018-01" db="EMBL/GenBank/DDBJ databases">
        <authorList>
            <person name="Peeters C."/>
        </authorList>
    </citation>
    <scope>NUCLEOTIDE SEQUENCE [LARGE SCALE GENOMIC DNA]</scope>
</reference>
<dbReference type="NCBIfam" id="TIGR01944">
    <property type="entry name" value="rnfB"/>
    <property type="match status" value="1"/>
</dbReference>
<dbReference type="SUPFAM" id="SSF54862">
    <property type="entry name" value="4Fe-4S ferredoxins"/>
    <property type="match status" value="1"/>
</dbReference>
<keyword evidence="3" id="KW-0004">4Fe-4S</keyword>
<feature type="domain" description="4Fe-4S ferredoxin-type" evidence="13">
    <location>
        <begin position="114"/>
        <end position="143"/>
    </location>
</feature>
<evidence type="ECO:0000256" key="6">
    <source>
        <dbReference type="ARBA" id="ARBA00022737"/>
    </source>
</evidence>
<keyword evidence="4" id="KW-0997">Cell inner membrane</keyword>
<dbReference type="PROSITE" id="PS51379">
    <property type="entry name" value="4FE4S_FER_2"/>
    <property type="match status" value="2"/>
</dbReference>
<evidence type="ECO:0000256" key="8">
    <source>
        <dbReference type="ARBA" id="ARBA00022982"/>
    </source>
</evidence>
<dbReference type="OrthoDB" id="9789936at2"/>
<evidence type="ECO:0000256" key="5">
    <source>
        <dbReference type="ARBA" id="ARBA00022723"/>
    </source>
</evidence>
<keyword evidence="2" id="KW-1003">Cell membrane</keyword>
<sequence length="315" mass="33534">MSVKAERVPERAGLAPNRQRAHAAPVPKASTQFLVTATVPKTLAERIEDLLPQTQCTKCGYPACRPYAEAIAAGEANYNQCPPGGAEGIARLAALLAKPDIPLDTTHGVERARPVAVIDENVCIGCTLCMQACPVDAIVGAAKQMHTVIAELCTGCDLCVPPCPVDCIAMVPVTGVRTGWDAWSQNEADAARARHDRRVARLERERVAAEARASARQAARAAHAKPQPIPQTPPAQSASDDPEAKKRAIIQAALERARKKKEEMAKLGAGPKNTDHVSAAVQAQIDTAEERRRRLGLTGDENASHPGEGETDIEP</sequence>
<keyword evidence="1" id="KW-0813">Transport</keyword>
<dbReference type="GO" id="GO:0009055">
    <property type="term" value="F:electron transfer activity"/>
    <property type="evidence" value="ECO:0007669"/>
    <property type="project" value="InterPro"/>
</dbReference>
<keyword evidence="7" id="KW-1278">Translocase</keyword>
<accession>A0A2U3I6Y5</accession>
<dbReference type="Gene3D" id="1.10.15.40">
    <property type="entry name" value="Electron transport complex subunit B, putative Fe-S cluster"/>
    <property type="match status" value="1"/>
</dbReference>
<name>A0A2U3I6Y5_9BURK</name>
<gene>
    <name evidence="15" type="ORF">NOV72_03151</name>
</gene>
<evidence type="ECO:0000256" key="12">
    <source>
        <dbReference type="SAM" id="MobiDB-lite"/>
    </source>
</evidence>
<feature type="region of interest" description="Disordered" evidence="12">
    <location>
        <begin position="1"/>
        <end position="27"/>
    </location>
</feature>
<dbReference type="Gene3D" id="3.30.70.20">
    <property type="match status" value="1"/>
</dbReference>
<feature type="compositionally biased region" description="Low complexity" evidence="12">
    <location>
        <begin position="210"/>
        <end position="221"/>
    </location>
</feature>
<feature type="region of interest" description="Disordered" evidence="12">
    <location>
        <begin position="208"/>
        <end position="315"/>
    </location>
</feature>
<keyword evidence="11" id="KW-0472">Membrane</keyword>
<organism evidence="15 16">
    <name type="scientific">Caballeronia novacaledonica</name>
    <dbReference type="NCBI Taxonomy" id="1544861"/>
    <lineage>
        <taxon>Bacteria</taxon>
        <taxon>Pseudomonadati</taxon>
        <taxon>Pseudomonadota</taxon>
        <taxon>Betaproteobacteria</taxon>
        <taxon>Burkholderiales</taxon>
        <taxon>Burkholderiaceae</taxon>
        <taxon>Caballeronia</taxon>
    </lineage>
</organism>
<keyword evidence="9" id="KW-0408">Iron</keyword>
<feature type="domain" description="4Fe-4S" evidence="14">
    <location>
        <begin position="39"/>
        <end position="98"/>
    </location>
</feature>
<keyword evidence="6" id="KW-0677">Repeat</keyword>
<evidence type="ECO:0000256" key="9">
    <source>
        <dbReference type="ARBA" id="ARBA00023004"/>
    </source>
</evidence>
<feature type="compositionally biased region" description="Basic and acidic residues" evidence="12">
    <location>
        <begin position="1"/>
        <end position="10"/>
    </location>
</feature>
<dbReference type="InterPro" id="IPR007202">
    <property type="entry name" value="4Fe-4S_dom"/>
</dbReference>
<dbReference type="EMBL" id="OGTP01000010">
    <property type="protein sequence ID" value="SPB15952.1"/>
    <property type="molecule type" value="Genomic_DNA"/>
</dbReference>
<evidence type="ECO:0000313" key="16">
    <source>
        <dbReference type="Proteomes" id="UP000238169"/>
    </source>
</evidence>